<dbReference type="Proteomes" id="UP000887579">
    <property type="component" value="Unplaced"/>
</dbReference>
<accession>A0AC34GU85</accession>
<sequence length="282" mass="30504">MFTLPKASTGGSPGTSNSVETDATAANLAAAGLLLPNFPIPSTNFNPFLPIPMSLPQMSFTAAQLAQLGLNSNPLLVPPPSYEQAMAHLINTTPDMARLAAELTTAGFIDNNKDENKNLRNEISDISETPSPRNTDIKRSASSVSHRVTPDPDVAEHFRRSFSGKWPRRQPSYGHYSPSNHHLSTQSINSGFLTRQEISRTNSPFASAPIAKRLSFSSSPRSNCPSPQIRRVASIPKRSQIIVCEGDNSEVETHFRRALGEETFQKIRNAQAAAAAAANNQG</sequence>
<evidence type="ECO:0000313" key="2">
    <source>
        <dbReference type="WBParaSite" id="ES5_v2.g8013.t1"/>
    </source>
</evidence>
<dbReference type="WBParaSite" id="ES5_v2.g8013.t1">
    <property type="protein sequence ID" value="ES5_v2.g8013.t1"/>
    <property type="gene ID" value="ES5_v2.g8013"/>
</dbReference>
<reference evidence="2" key="1">
    <citation type="submission" date="2022-11" db="UniProtKB">
        <authorList>
            <consortium name="WormBaseParasite"/>
        </authorList>
    </citation>
    <scope>IDENTIFICATION</scope>
</reference>
<name>A0AC34GU85_9BILA</name>
<organism evidence="1 2">
    <name type="scientific">Panagrolaimus sp. ES5</name>
    <dbReference type="NCBI Taxonomy" id="591445"/>
    <lineage>
        <taxon>Eukaryota</taxon>
        <taxon>Metazoa</taxon>
        <taxon>Ecdysozoa</taxon>
        <taxon>Nematoda</taxon>
        <taxon>Chromadorea</taxon>
        <taxon>Rhabditida</taxon>
        <taxon>Tylenchina</taxon>
        <taxon>Panagrolaimomorpha</taxon>
        <taxon>Panagrolaimoidea</taxon>
        <taxon>Panagrolaimidae</taxon>
        <taxon>Panagrolaimus</taxon>
    </lineage>
</organism>
<proteinExistence type="predicted"/>
<protein>
    <submittedName>
        <fullName evidence="2">Uncharacterized protein</fullName>
    </submittedName>
</protein>
<evidence type="ECO:0000313" key="1">
    <source>
        <dbReference type="Proteomes" id="UP000887579"/>
    </source>
</evidence>